<organism evidence="3 5">
    <name type="scientific">Bursaphelenchus xylophilus</name>
    <name type="common">Pinewood nematode worm</name>
    <name type="synonym">Aphelenchoides xylophilus</name>
    <dbReference type="NCBI Taxonomy" id="6326"/>
    <lineage>
        <taxon>Eukaryota</taxon>
        <taxon>Metazoa</taxon>
        <taxon>Ecdysozoa</taxon>
        <taxon>Nematoda</taxon>
        <taxon>Chromadorea</taxon>
        <taxon>Rhabditida</taxon>
        <taxon>Tylenchina</taxon>
        <taxon>Tylenchomorpha</taxon>
        <taxon>Aphelenchoidea</taxon>
        <taxon>Aphelenchoididae</taxon>
        <taxon>Bursaphelenchus</taxon>
    </lineage>
</organism>
<gene>
    <name evidence="1" type="ORF">BXYJ_LOCUS8563</name>
</gene>
<dbReference type="EMBL" id="CAJFDI010000004">
    <property type="protein sequence ID" value="CAD5225475.1"/>
    <property type="molecule type" value="Genomic_DNA"/>
</dbReference>
<evidence type="ECO:0000313" key="5">
    <source>
        <dbReference type="WBParaSite" id="BXY_0717500.1"/>
    </source>
</evidence>
<dbReference type="WBParaSite" id="BXY_0717500.1">
    <property type="protein sequence ID" value="BXY_0717500.1"/>
    <property type="gene ID" value="BXY_0717500"/>
</dbReference>
<reference evidence="2" key="2">
    <citation type="submission" date="2020-08" db="EMBL/GenBank/DDBJ databases">
        <authorList>
            <person name="Kikuchi T."/>
        </authorList>
    </citation>
    <scope>NUCLEOTIDE SEQUENCE</scope>
    <source>
        <strain evidence="1">Ka4C1</strain>
    </source>
</reference>
<dbReference type="OrthoDB" id="10453874at2759"/>
<evidence type="ECO:0000313" key="3">
    <source>
        <dbReference type="Proteomes" id="UP000095284"/>
    </source>
</evidence>
<evidence type="ECO:0000313" key="2">
    <source>
        <dbReference type="EMBL" id="CAG9114617.1"/>
    </source>
</evidence>
<proteinExistence type="predicted"/>
<protein>
    <submittedName>
        <fullName evidence="1">(pine wood nematode) hypothetical protein</fullName>
    </submittedName>
</protein>
<dbReference type="Proteomes" id="UP000095284">
    <property type="component" value="Unplaced"/>
</dbReference>
<dbReference type="Proteomes" id="UP000659654">
    <property type="component" value="Unassembled WGS sequence"/>
</dbReference>
<dbReference type="EMBL" id="CAJFCV020000004">
    <property type="protein sequence ID" value="CAG9114617.1"/>
    <property type="molecule type" value="Genomic_DNA"/>
</dbReference>
<evidence type="ECO:0000313" key="1">
    <source>
        <dbReference type="EMBL" id="CAD5225475.1"/>
    </source>
</evidence>
<evidence type="ECO:0000313" key="4">
    <source>
        <dbReference type="Proteomes" id="UP000659654"/>
    </source>
</evidence>
<sequence>MRRAMTVTALNMTWLVRSVTRSVMLQSGKRMRKYANQQDDDSFDGQVDRIDGNFMNEEGFEQKGFY</sequence>
<reference evidence="5" key="1">
    <citation type="submission" date="2016-11" db="UniProtKB">
        <authorList>
            <consortium name="WormBaseParasite"/>
        </authorList>
    </citation>
    <scope>IDENTIFICATION</scope>
</reference>
<dbReference type="Proteomes" id="UP000582659">
    <property type="component" value="Unassembled WGS sequence"/>
</dbReference>
<dbReference type="AlphaFoldDB" id="A0A1I7S2E6"/>
<keyword evidence="4" id="KW-1185">Reference proteome</keyword>
<accession>A0A1I7S2E6</accession>
<name>A0A1I7S2E6_BURXY</name>